<dbReference type="InterPro" id="IPR050832">
    <property type="entry name" value="Bact_Acetyltransf"/>
</dbReference>
<gene>
    <name evidence="4" type="ORF">Q2T77_19440</name>
</gene>
<dbReference type="InterPro" id="IPR000182">
    <property type="entry name" value="GNAT_dom"/>
</dbReference>
<dbReference type="Proteomes" id="UP001169027">
    <property type="component" value="Unassembled WGS sequence"/>
</dbReference>
<dbReference type="Pfam" id="PF00583">
    <property type="entry name" value="Acetyltransf_1"/>
    <property type="match status" value="1"/>
</dbReference>
<evidence type="ECO:0000313" key="4">
    <source>
        <dbReference type="EMBL" id="MDO1534468.1"/>
    </source>
</evidence>
<evidence type="ECO:0000256" key="1">
    <source>
        <dbReference type="ARBA" id="ARBA00022679"/>
    </source>
</evidence>
<name>A0ABT8S7L8_9BURK</name>
<dbReference type="SUPFAM" id="SSF55729">
    <property type="entry name" value="Acyl-CoA N-acyltransferases (Nat)"/>
    <property type="match status" value="1"/>
</dbReference>
<keyword evidence="1" id="KW-0808">Transferase</keyword>
<keyword evidence="5" id="KW-1185">Reference proteome</keyword>
<dbReference type="CDD" id="cd04301">
    <property type="entry name" value="NAT_SF"/>
    <property type="match status" value="1"/>
</dbReference>
<feature type="domain" description="N-acetyltransferase" evidence="3">
    <location>
        <begin position="1"/>
        <end position="169"/>
    </location>
</feature>
<proteinExistence type="predicted"/>
<sequence>MTVRRLLPADAAVYRALMLEAYVRHPDAFTSSAEERAALPLAWWEARLDESPRAGQVVLGAFDGDRLAGAAGLEFESRAKARHKAHLFGMYVSPDARTGGHGRQLVQGLLDVAAAREGVKLVQLTVTEGNAAAQSLYERCGFAVFGVEPFAVALDGRYLSKCHMWRLLGGEHS</sequence>
<dbReference type="InterPro" id="IPR016181">
    <property type="entry name" value="Acyl_CoA_acyltransferase"/>
</dbReference>
<evidence type="ECO:0000259" key="3">
    <source>
        <dbReference type="PROSITE" id="PS51186"/>
    </source>
</evidence>
<dbReference type="PANTHER" id="PTHR43877">
    <property type="entry name" value="AMINOALKYLPHOSPHONATE N-ACETYLTRANSFERASE-RELATED-RELATED"/>
    <property type="match status" value="1"/>
</dbReference>
<evidence type="ECO:0000313" key="5">
    <source>
        <dbReference type="Proteomes" id="UP001169027"/>
    </source>
</evidence>
<keyword evidence="2" id="KW-0012">Acyltransferase</keyword>
<dbReference type="PROSITE" id="PS51186">
    <property type="entry name" value="GNAT"/>
    <property type="match status" value="1"/>
</dbReference>
<organism evidence="4 5">
    <name type="scientific">Variovorax ginsengisoli</name>
    <dbReference type="NCBI Taxonomy" id="363844"/>
    <lineage>
        <taxon>Bacteria</taxon>
        <taxon>Pseudomonadati</taxon>
        <taxon>Pseudomonadota</taxon>
        <taxon>Betaproteobacteria</taxon>
        <taxon>Burkholderiales</taxon>
        <taxon>Comamonadaceae</taxon>
        <taxon>Variovorax</taxon>
    </lineage>
</organism>
<dbReference type="EMBL" id="JAUKVY010000014">
    <property type="protein sequence ID" value="MDO1534468.1"/>
    <property type="molecule type" value="Genomic_DNA"/>
</dbReference>
<comment type="caution">
    <text evidence="4">The sequence shown here is derived from an EMBL/GenBank/DDBJ whole genome shotgun (WGS) entry which is preliminary data.</text>
</comment>
<reference evidence="4" key="1">
    <citation type="submission" date="2023-06" db="EMBL/GenBank/DDBJ databases">
        <authorList>
            <person name="Jiang Y."/>
            <person name="Liu Q."/>
        </authorList>
    </citation>
    <scope>NUCLEOTIDE SEQUENCE</scope>
    <source>
        <strain evidence="4">CGMCC 1.12090</strain>
    </source>
</reference>
<protein>
    <submittedName>
        <fullName evidence="4">GNAT family N-acetyltransferase</fullName>
    </submittedName>
</protein>
<accession>A0ABT8S7L8</accession>
<evidence type="ECO:0000256" key="2">
    <source>
        <dbReference type="ARBA" id="ARBA00023315"/>
    </source>
</evidence>
<dbReference type="Gene3D" id="3.40.630.30">
    <property type="match status" value="1"/>
</dbReference>